<gene>
    <name evidence="2" type="ORF">GCM10025780_03710</name>
</gene>
<dbReference type="Proteomes" id="UP001501295">
    <property type="component" value="Unassembled WGS sequence"/>
</dbReference>
<protein>
    <submittedName>
        <fullName evidence="2">Uncharacterized protein</fullName>
    </submittedName>
</protein>
<sequence>MSPLHAVPPTAVSHGGSTYLRAPGVRPITLEVYPKRRRATSASATSASAMAGFPAGATSRSTASVVHPPLPADEACYGDFFVVPEAQKATEVA</sequence>
<accession>A0ABP8VMT3</accession>
<dbReference type="EMBL" id="BAABLM010000001">
    <property type="protein sequence ID" value="GAA4665572.1"/>
    <property type="molecule type" value="Genomic_DNA"/>
</dbReference>
<dbReference type="RefSeq" id="WP_345372560.1">
    <property type="nucleotide sequence ID" value="NZ_BAABLM010000001.1"/>
</dbReference>
<evidence type="ECO:0000256" key="1">
    <source>
        <dbReference type="SAM" id="MobiDB-lite"/>
    </source>
</evidence>
<keyword evidence="3" id="KW-1185">Reference proteome</keyword>
<proteinExistence type="predicted"/>
<name>A0ABP8VMT3_9MICO</name>
<comment type="caution">
    <text evidence="2">The sequence shown here is derived from an EMBL/GenBank/DDBJ whole genome shotgun (WGS) entry which is preliminary data.</text>
</comment>
<evidence type="ECO:0000313" key="3">
    <source>
        <dbReference type="Proteomes" id="UP001501295"/>
    </source>
</evidence>
<organism evidence="2 3">
    <name type="scientific">Frondihabitans cladoniiphilus</name>
    <dbReference type="NCBI Taxonomy" id="715785"/>
    <lineage>
        <taxon>Bacteria</taxon>
        <taxon>Bacillati</taxon>
        <taxon>Actinomycetota</taxon>
        <taxon>Actinomycetes</taxon>
        <taxon>Micrococcales</taxon>
        <taxon>Microbacteriaceae</taxon>
        <taxon>Frondihabitans</taxon>
    </lineage>
</organism>
<evidence type="ECO:0000313" key="2">
    <source>
        <dbReference type="EMBL" id="GAA4665572.1"/>
    </source>
</evidence>
<feature type="region of interest" description="Disordered" evidence="1">
    <location>
        <begin position="41"/>
        <end position="64"/>
    </location>
</feature>
<reference evidence="3" key="1">
    <citation type="journal article" date="2019" name="Int. J. Syst. Evol. Microbiol.">
        <title>The Global Catalogue of Microorganisms (GCM) 10K type strain sequencing project: providing services to taxonomists for standard genome sequencing and annotation.</title>
        <authorList>
            <consortium name="The Broad Institute Genomics Platform"/>
            <consortium name="The Broad Institute Genome Sequencing Center for Infectious Disease"/>
            <person name="Wu L."/>
            <person name="Ma J."/>
        </authorList>
    </citation>
    <scope>NUCLEOTIDE SEQUENCE [LARGE SCALE GENOMIC DNA]</scope>
    <source>
        <strain evidence="3">JCM 18956</strain>
    </source>
</reference>